<comment type="caution">
    <text evidence="2">The sequence shown here is derived from an EMBL/GenBank/DDBJ whole genome shotgun (WGS) entry which is preliminary data.</text>
</comment>
<feature type="transmembrane region" description="Helical" evidence="1">
    <location>
        <begin position="7"/>
        <end position="34"/>
    </location>
</feature>
<protein>
    <submittedName>
        <fullName evidence="2">Uncharacterized protein</fullName>
    </submittedName>
</protein>
<accession>A0A101LY13</accession>
<sequence>MDLCKRLLLLPASLSVFSDVVFTVFLSMTCPFMLPFVGYTHPSPTYLLGLLVSVVSLSSSGSV</sequence>
<gene>
    <name evidence="2" type="ORF">ABT39_MTgene5478</name>
</gene>
<evidence type="ECO:0000313" key="2">
    <source>
        <dbReference type="EMBL" id="KUM47293.1"/>
    </source>
</evidence>
<organism evidence="2">
    <name type="scientific">Picea glauca</name>
    <name type="common">White spruce</name>
    <name type="synonym">Pinus glauca</name>
    <dbReference type="NCBI Taxonomy" id="3330"/>
    <lineage>
        <taxon>Eukaryota</taxon>
        <taxon>Viridiplantae</taxon>
        <taxon>Streptophyta</taxon>
        <taxon>Embryophyta</taxon>
        <taxon>Tracheophyta</taxon>
        <taxon>Spermatophyta</taxon>
        <taxon>Pinopsida</taxon>
        <taxon>Pinidae</taxon>
        <taxon>Conifers I</taxon>
        <taxon>Pinales</taxon>
        <taxon>Pinaceae</taxon>
        <taxon>Picea</taxon>
    </lineage>
</organism>
<name>A0A101LY13_PICGL</name>
<keyword evidence="1" id="KW-1133">Transmembrane helix</keyword>
<reference evidence="2" key="1">
    <citation type="journal article" date="2015" name="Genome Biol. Evol.">
        <title>Organellar Genomes of White Spruce (Picea glauca): Assembly and Annotation.</title>
        <authorList>
            <person name="Jackman S.D."/>
            <person name="Warren R.L."/>
            <person name="Gibb E.A."/>
            <person name="Vandervalk B.P."/>
            <person name="Mohamadi H."/>
            <person name="Chu J."/>
            <person name="Raymond A."/>
            <person name="Pleasance S."/>
            <person name="Coope R."/>
            <person name="Wildung M.R."/>
            <person name="Ritland C.E."/>
            <person name="Bousquet J."/>
            <person name="Jones S.J."/>
            <person name="Bohlmann J."/>
            <person name="Birol I."/>
        </authorList>
    </citation>
    <scope>NUCLEOTIDE SEQUENCE [LARGE SCALE GENOMIC DNA]</scope>
    <source>
        <tissue evidence="2">Flushing bud</tissue>
    </source>
</reference>
<geneLocation type="mitochondrion" evidence="2"/>
<keyword evidence="1" id="KW-0812">Transmembrane</keyword>
<dbReference type="EMBL" id="LKAM01000007">
    <property type="protein sequence ID" value="KUM47293.1"/>
    <property type="molecule type" value="Genomic_DNA"/>
</dbReference>
<evidence type="ECO:0000256" key="1">
    <source>
        <dbReference type="SAM" id="Phobius"/>
    </source>
</evidence>
<dbReference type="AlphaFoldDB" id="A0A101LY13"/>
<keyword evidence="1" id="KW-0472">Membrane</keyword>
<feature type="transmembrane region" description="Helical" evidence="1">
    <location>
        <begin position="46"/>
        <end position="62"/>
    </location>
</feature>
<proteinExistence type="predicted"/>
<keyword evidence="2" id="KW-0496">Mitochondrion</keyword>